<dbReference type="GO" id="GO:0005634">
    <property type="term" value="C:nucleus"/>
    <property type="evidence" value="ECO:0007669"/>
    <property type="project" value="UniProtKB-SubCell"/>
</dbReference>
<evidence type="ECO:0000256" key="1">
    <source>
        <dbReference type="ARBA" id="ARBA00004123"/>
    </source>
</evidence>
<dbReference type="SUPFAM" id="SSF46689">
    <property type="entry name" value="Homeodomain-like"/>
    <property type="match status" value="1"/>
</dbReference>
<dbReference type="CDD" id="cd00167">
    <property type="entry name" value="SANT"/>
    <property type="match status" value="2"/>
</dbReference>
<evidence type="ECO:0000259" key="8">
    <source>
        <dbReference type="PROSITE" id="PS50090"/>
    </source>
</evidence>
<dbReference type="PANTHER" id="PTHR47997">
    <property type="entry name" value="MYB DOMAIN PROTEIN 55"/>
    <property type="match status" value="1"/>
</dbReference>
<dbReference type="Proteomes" id="UP001157006">
    <property type="component" value="Chromosome 6"/>
</dbReference>
<dbReference type="PANTHER" id="PTHR47997:SF31">
    <property type="entry name" value="MYB TRANSCRIPTION FACTOR"/>
    <property type="match status" value="1"/>
</dbReference>
<organism evidence="10 11">
    <name type="scientific">Vicia faba</name>
    <name type="common">Broad bean</name>
    <name type="synonym">Faba vulgaris</name>
    <dbReference type="NCBI Taxonomy" id="3906"/>
    <lineage>
        <taxon>Eukaryota</taxon>
        <taxon>Viridiplantae</taxon>
        <taxon>Streptophyta</taxon>
        <taxon>Embryophyta</taxon>
        <taxon>Tracheophyta</taxon>
        <taxon>Spermatophyta</taxon>
        <taxon>Magnoliopsida</taxon>
        <taxon>eudicotyledons</taxon>
        <taxon>Gunneridae</taxon>
        <taxon>Pentapetalae</taxon>
        <taxon>rosids</taxon>
        <taxon>fabids</taxon>
        <taxon>Fabales</taxon>
        <taxon>Fabaceae</taxon>
        <taxon>Papilionoideae</taxon>
        <taxon>50 kb inversion clade</taxon>
        <taxon>NPAAA clade</taxon>
        <taxon>Hologalegina</taxon>
        <taxon>IRL clade</taxon>
        <taxon>Fabeae</taxon>
        <taxon>Vicia</taxon>
    </lineage>
</organism>
<feature type="compositionally biased region" description="Low complexity" evidence="7">
    <location>
        <begin position="300"/>
        <end position="320"/>
    </location>
</feature>
<proteinExistence type="predicted"/>
<feature type="domain" description="HTH myb-type" evidence="9">
    <location>
        <begin position="62"/>
        <end position="116"/>
    </location>
</feature>
<dbReference type="InterPro" id="IPR051953">
    <property type="entry name" value="Plant_SW-associated_TFs"/>
</dbReference>
<keyword evidence="2" id="KW-0677">Repeat</keyword>
<evidence type="ECO:0000313" key="10">
    <source>
        <dbReference type="EMBL" id="CAI8619492.1"/>
    </source>
</evidence>
<keyword evidence="5" id="KW-0804">Transcription</keyword>
<dbReference type="EMBL" id="OX451741">
    <property type="protein sequence ID" value="CAI8619492.1"/>
    <property type="molecule type" value="Genomic_DNA"/>
</dbReference>
<dbReference type="FunFam" id="1.10.10.60:FF:000348">
    <property type="entry name" value="Transcription factor MYB26"/>
    <property type="match status" value="1"/>
</dbReference>
<keyword evidence="3" id="KW-0805">Transcription regulation</keyword>
<dbReference type="PROSITE" id="PS50090">
    <property type="entry name" value="MYB_LIKE"/>
    <property type="match status" value="2"/>
</dbReference>
<name>A0AAV1BB86_VICFA</name>
<reference evidence="10 11" key="1">
    <citation type="submission" date="2023-01" db="EMBL/GenBank/DDBJ databases">
        <authorList>
            <person name="Kreplak J."/>
        </authorList>
    </citation>
    <scope>NUCLEOTIDE SEQUENCE [LARGE SCALE GENOMIC DNA]</scope>
</reference>
<dbReference type="Gene3D" id="1.10.10.60">
    <property type="entry name" value="Homeodomain-like"/>
    <property type="match status" value="2"/>
</dbReference>
<evidence type="ECO:0000256" key="6">
    <source>
        <dbReference type="ARBA" id="ARBA00023242"/>
    </source>
</evidence>
<dbReference type="GO" id="GO:0003677">
    <property type="term" value="F:DNA binding"/>
    <property type="evidence" value="ECO:0007669"/>
    <property type="project" value="UniProtKB-KW"/>
</dbReference>
<evidence type="ECO:0000256" key="7">
    <source>
        <dbReference type="SAM" id="MobiDB-lite"/>
    </source>
</evidence>
<sequence length="320" mass="36600">MGHHSCCNQQKVKRGLWSPEEDEKLITYITTHGYGCWSEVPDKAGLQRCGKSCRLRWINYLRPDIRRGRFSLDEEKLIISLHNVVGNRWAHIASHLPGRTDNEIKNYWNSWIKKKIRKHNSPSNSSTTTNITQNHVLDYNFNINKLDQNIVTTPKPSPFQETTLFSPTCPLFMFEPNSLHGTTTTTAAAEAIQSSSNNLQTDQYFQDSLLGLNSETWNQVQSSSLPPPISTIFTMDTMNYLPPLIENVENMVDEEVGDHQQVQEMNNIDQWHHQQYPNNNFLFWDNIVHLSGEEQQLAPNSSSNMGTNSTTLSPFPSSSF</sequence>
<evidence type="ECO:0000256" key="2">
    <source>
        <dbReference type="ARBA" id="ARBA00022737"/>
    </source>
</evidence>
<evidence type="ECO:0000259" key="9">
    <source>
        <dbReference type="PROSITE" id="PS51294"/>
    </source>
</evidence>
<dbReference type="PROSITE" id="PS51294">
    <property type="entry name" value="HTH_MYB"/>
    <property type="match status" value="2"/>
</dbReference>
<accession>A0AAV1BB86</accession>
<feature type="domain" description="Myb-like" evidence="8">
    <location>
        <begin position="62"/>
        <end position="112"/>
    </location>
</feature>
<feature type="region of interest" description="Disordered" evidence="7">
    <location>
        <begin position="296"/>
        <end position="320"/>
    </location>
</feature>
<dbReference type="SMART" id="SM00717">
    <property type="entry name" value="SANT"/>
    <property type="match status" value="2"/>
</dbReference>
<evidence type="ECO:0000256" key="5">
    <source>
        <dbReference type="ARBA" id="ARBA00023163"/>
    </source>
</evidence>
<evidence type="ECO:0000313" key="11">
    <source>
        <dbReference type="Proteomes" id="UP001157006"/>
    </source>
</evidence>
<dbReference type="InterPro" id="IPR001005">
    <property type="entry name" value="SANT/Myb"/>
</dbReference>
<comment type="subcellular location">
    <subcellularLocation>
        <location evidence="1">Nucleus</location>
    </subcellularLocation>
</comment>
<dbReference type="Pfam" id="PF00249">
    <property type="entry name" value="Myb_DNA-binding"/>
    <property type="match status" value="2"/>
</dbReference>
<evidence type="ECO:0000256" key="4">
    <source>
        <dbReference type="ARBA" id="ARBA00023125"/>
    </source>
</evidence>
<dbReference type="AlphaFoldDB" id="A0AAV1BB86"/>
<keyword evidence="6" id="KW-0539">Nucleus</keyword>
<protein>
    <submittedName>
        <fullName evidence="10">Uncharacterized protein</fullName>
    </submittedName>
</protein>
<dbReference type="FunFam" id="1.10.10.60:FF:000185">
    <property type="entry name" value="MYB transcription factor"/>
    <property type="match status" value="1"/>
</dbReference>
<feature type="domain" description="Myb-like" evidence="8">
    <location>
        <begin position="9"/>
        <end position="61"/>
    </location>
</feature>
<keyword evidence="11" id="KW-1185">Reference proteome</keyword>
<dbReference type="InterPro" id="IPR017930">
    <property type="entry name" value="Myb_dom"/>
</dbReference>
<gene>
    <name evidence="10" type="ORF">VFH_VI173640</name>
</gene>
<dbReference type="InterPro" id="IPR009057">
    <property type="entry name" value="Homeodomain-like_sf"/>
</dbReference>
<keyword evidence="4" id="KW-0238">DNA-binding</keyword>
<evidence type="ECO:0000256" key="3">
    <source>
        <dbReference type="ARBA" id="ARBA00023015"/>
    </source>
</evidence>
<feature type="domain" description="HTH myb-type" evidence="9">
    <location>
        <begin position="9"/>
        <end position="61"/>
    </location>
</feature>